<dbReference type="Proteomes" id="UP001164746">
    <property type="component" value="Chromosome 14"/>
</dbReference>
<organism evidence="1 2">
    <name type="scientific">Mya arenaria</name>
    <name type="common">Soft-shell clam</name>
    <dbReference type="NCBI Taxonomy" id="6604"/>
    <lineage>
        <taxon>Eukaryota</taxon>
        <taxon>Metazoa</taxon>
        <taxon>Spiralia</taxon>
        <taxon>Lophotrochozoa</taxon>
        <taxon>Mollusca</taxon>
        <taxon>Bivalvia</taxon>
        <taxon>Autobranchia</taxon>
        <taxon>Heteroconchia</taxon>
        <taxon>Euheterodonta</taxon>
        <taxon>Imparidentia</taxon>
        <taxon>Neoheterodontei</taxon>
        <taxon>Myida</taxon>
        <taxon>Myoidea</taxon>
        <taxon>Myidae</taxon>
        <taxon>Mya</taxon>
    </lineage>
</organism>
<gene>
    <name evidence="1" type="ORF">MAR_010988</name>
</gene>
<evidence type="ECO:0000313" key="1">
    <source>
        <dbReference type="EMBL" id="WAR25284.1"/>
    </source>
</evidence>
<sequence>MNIHQYLFREKSAFLIKSHTGIKNYQIYTDALEVLITNTVLTIKNAKRRFRRLHRKSVNTYLTTLDMELDNAAELDQKRFWKLIRRRRCNLNRLGAGINFNGSVVRDRLQLTQEWGHYFEKLYTPINKTGFDGEWHEYVSAEVKQKFRSLHSDPNATVCPRQIRKAILEYPSGKASGPDN</sequence>
<feature type="non-terminal residue" evidence="1">
    <location>
        <position position="180"/>
    </location>
</feature>
<name>A0ABY7FVU3_MYAAR</name>
<reference evidence="1" key="1">
    <citation type="submission" date="2022-11" db="EMBL/GenBank/DDBJ databases">
        <title>Centuries of genome instability and evolution in soft-shell clam transmissible cancer (bioRxiv).</title>
        <authorList>
            <person name="Hart S.F.M."/>
            <person name="Yonemitsu M.A."/>
            <person name="Giersch R.M."/>
            <person name="Beal B.F."/>
            <person name="Arriagada G."/>
            <person name="Davis B.W."/>
            <person name="Ostrander E.A."/>
            <person name="Goff S.P."/>
            <person name="Metzger M.J."/>
        </authorList>
    </citation>
    <scope>NUCLEOTIDE SEQUENCE</scope>
    <source>
        <strain evidence="1">MELC-2E11</strain>
        <tissue evidence="1">Siphon/mantle</tissue>
    </source>
</reference>
<evidence type="ECO:0000313" key="2">
    <source>
        <dbReference type="Proteomes" id="UP001164746"/>
    </source>
</evidence>
<accession>A0ABY7FVU3</accession>
<keyword evidence="2" id="KW-1185">Reference proteome</keyword>
<dbReference type="EMBL" id="CP111025">
    <property type="protein sequence ID" value="WAR25284.1"/>
    <property type="molecule type" value="Genomic_DNA"/>
</dbReference>
<proteinExistence type="predicted"/>
<protein>
    <submittedName>
        <fullName evidence="1">Uncharacterized protein</fullName>
    </submittedName>
</protein>